<dbReference type="InterPro" id="IPR047057">
    <property type="entry name" value="MerR_fam"/>
</dbReference>
<evidence type="ECO:0000259" key="4">
    <source>
        <dbReference type="PROSITE" id="PS50937"/>
    </source>
</evidence>
<proteinExistence type="predicted"/>
<sequence length="161" mass="18404">MADSAPTPDGEPDSSKKRSFTIGELAREFDVTPRTIRLYEKQGLLAPERDGQRRIYSRRDRVRLKLTLRGRRIGMTLAEIREVFDLYDSSANGEERQLQRYLDILEEKRDALLRQRADIDAALAELEESASACREVLSARKGEKQANSARNTTLRPSVNPR</sequence>
<dbReference type="SUPFAM" id="SSF46955">
    <property type="entry name" value="Putative DNA-binding domain"/>
    <property type="match status" value="1"/>
</dbReference>
<dbReference type="RefSeq" id="WP_090019420.1">
    <property type="nucleotide sequence ID" value="NZ_FNCE01000004.1"/>
</dbReference>
<dbReference type="Gene3D" id="1.10.1660.10">
    <property type="match status" value="1"/>
</dbReference>
<feature type="domain" description="HTH merR-type" evidence="4">
    <location>
        <begin position="19"/>
        <end position="86"/>
    </location>
</feature>
<dbReference type="InterPro" id="IPR009061">
    <property type="entry name" value="DNA-bd_dom_put_sf"/>
</dbReference>
<dbReference type="PANTHER" id="PTHR30204">
    <property type="entry name" value="REDOX-CYCLING DRUG-SENSING TRANSCRIPTIONAL ACTIVATOR SOXR"/>
    <property type="match status" value="1"/>
</dbReference>
<dbReference type="PANTHER" id="PTHR30204:SF58">
    <property type="entry name" value="HTH-TYPE TRANSCRIPTIONAL REGULATOR YFMP"/>
    <property type="match status" value="1"/>
</dbReference>
<organism evidence="5 6">
    <name type="scientific">Limimonas halophila</name>
    <dbReference type="NCBI Taxonomy" id="1082479"/>
    <lineage>
        <taxon>Bacteria</taxon>
        <taxon>Pseudomonadati</taxon>
        <taxon>Pseudomonadota</taxon>
        <taxon>Alphaproteobacteria</taxon>
        <taxon>Rhodospirillales</taxon>
        <taxon>Rhodovibrionaceae</taxon>
        <taxon>Limimonas</taxon>
    </lineage>
</organism>
<feature type="coiled-coil region" evidence="2">
    <location>
        <begin position="91"/>
        <end position="129"/>
    </location>
</feature>
<evidence type="ECO:0000313" key="6">
    <source>
        <dbReference type="Proteomes" id="UP000199415"/>
    </source>
</evidence>
<evidence type="ECO:0000256" key="1">
    <source>
        <dbReference type="ARBA" id="ARBA00023125"/>
    </source>
</evidence>
<keyword evidence="6" id="KW-1185">Reference proteome</keyword>
<feature type="compositionally biased region" description="Polar residues" evidence="3">
    <location>
        <begin position="145"/>
        <end position="161"/>
    </location>
</feature>
<dbReference type="EMBL" id="FNCE01000004">
    <property type="protein sequence ID" value="SDF98117.1"/>
    <property type="molecule type" value="Genomic_DNA"/>
</dbReference>
<keyword evidence="2" id="KW-0175">Coiled coil</keyword>
<evidence type="ECO:0000256" key="3">
    <source>
        <dbReference type="SAM" id="MobiDB-lite"/>
    </source>
</evidence>
<dbReference type="GO" id="GO:0003677">
    <property type="term" value="F:DNA binding"/>
    <property type="evidence" value="ECO:0007669"/>
    <property type="project" value="UniProtKB-KW"/>
</dbReference>
<dbReference type="Proteomes" id="UP000199415">
    <property type="component" value="Unassembled WGS sequence"/>
</dbReference>
<dbReference type="AlphaFoldDB" id="A0A1G7QHS4"/>
<evidence type="ECO:0000256" key="2">
    <source>
        <dbReference type="SAM" id="Coils"/>
    </source>
</evidence>
<dbReference type="Pfam" id="PF13411">
    <property type="entry name" value="MerR_1"/>
    <property type="match status" value="1"/>
</dbReference>
<feature type="region of interest" description="Disordered" evidence="3">
    <location>
        <begin position="138"/>
        <end position="161"/>
    </location>
</feature>
<gene>
    <name evidence="5" type="ORF">SAMN05216241_10417</name>
</gene>
<keyword evidence="1 5" id="KW-0238">DNA-binding</keyword>
<dbReference type="CDD" id="cd04776">
    <property type="entry name" value="HTH_GnyR"/>
    <property type="match status" value="1"/>
</dbReference>
<evidence type="ECO:0000313" key="5">
    <source>
        <dbReference type="EMBL" id="SDF98117.1"/>
    </source>
</evidence>
<accession>A0A1G7QHS4</accession>
<name>A0A1G7QHS4_9PROT</name>
<dbReference type="InterPro" id="IPR000551">
    <property type="entry name" value="MerR-type_HTH_dom"/>
</dbReference>
<dbReference type="PROSITE" id="PS50937">
    <property type="entry name" value="HTH_MERR_2"/>
    <property type="match status" value="1"/>
</dbReference>
<reference evidence="5 6" key="1">
    <citation type="submission" date="2016-10" db="EMBL/GenBank/DDBJ databases">
        <authorList>
            <person name="de Groot N.N."/>
        </authorList>
    </citation>
    <scope>NUCLEOTIDE SEQUENCE [LARGE SCALE GENOMIC DNA]</scope>
    <source>
        <strain evidence="5 6">DSM 25584</strain>
    </source>
</reference>
<dbReference type="STRING" id="1082479.SAMN05216241_10417"/>
<dbReference type="GO" id="GO:0003700">
    <property type="term" value="F:DNA-binding transcription factor activity"/>
    <property type="evidence" value="ECO:0007669"/>
    <property type="project" value="InterPro"/>
</dbReference>
<dbReference type="OrthoDB" id="9803659at2"/>
<dbReference type="SMART" id="SM00422">
    <property type="entry name" value="HTH_MERR"/>
    <property type="match status" value="1"/>
</dbReference>
<protein>
    <submittedName>
        <fullName evidence="5">DNA-binding transcriptional regulator, MerR family</fullName>
    </submittedName>
</protein>